<sequence>MIRLLYPLIFTMAFIPDSEKHLENLHSIAQVTQSTIKNIKDGLDGFHSNIIQLRQIFEQQNVQK</sequence>
<organism evidence="1 2">
    <name type="scientific">Pelotomaculum propionicicum</name>
    <dbReference type="NCBI Taxonomy" id="258475"/>
    <lineage>
        <taxon>Bacteria</taxon>
        <taxon>Bacillati</taxon>
        <taxon>Bacillota</taxon>
        <taxon>Clostridia</taxon>
        <taxon>Eubacteriales</taxon>
        <taxon>Desulfotomaculaceae</taxon>
        <taxon>Pelotomaculum</taxon>
    </lineage>
</organism>
<dbReference type="RefSeq" id="WP_134212570.1">
    <property type="nucleotide sequence ID" value="NZ_QFFZ01000005.1"/>
</dbReference>
<reference evidence="1 2" key="1">
    <citation type="journal article" date="2018" name="Environ. Microbiol.">
        <title>Novel energy conservation strategies and behaviour of Pelotomaculum schinkii driving syntrophic propionate catabolism.</title>
        <authorList>
            <person name="Hidalgo-Ahumada C.A.P."/>
            <person name="Nobu M.K."/>
            <person name="Narihiro T."/>
            <person name="Tamaki H."/>
            <person name="Liu W.T."/>
            <person name="Kamagata Y."/>
            <person name="Stams A.J.M."/>
            <person name="Imachi H."/>
            <person name="Sousa D.Z."/>
        </authorList>
    </citation>
    <scope>NUCLEOTIDE SEQUENCE [LARGE SCALE GENOMIC DNA]</scope>
    <source>
        <strain evidence="1 2">MGP</strain>
    </source>
</reference>
<gene>
    <name evidence="1" type="ORF">Pmgp_00684</name>
</gene>
<evidence type="ECO:0000313" key="2">
    <source>
        <dbReference type="Proteomes" id="UP000297597"/>
    </source>
</evidence>
<proteinExistence type="predicted"/>
<dbReference type="Proteomes" id="UP000297597">
    <property type="component" value="Unassembled WGS sequence"/>
</dbReference>
<dbReference type="OrthoDB" id="9952905at2"/>
<dbReference type="EMBL" id="QFFZ01000005">
    <property type="protein sequence ID" value="TEB12713.1"/>
    <property type="molecule type" value="Genomic_DNA"/>
</dbReference>
<comment type="caution">
    <text evidence="1">The sequence shown here is derived from an EMBL/GenBank/DDBJ whole genome shotgun (WGS) entry which is preliminary data.</text>
</comment>
<evidence type="ECO:0000313" key="1">
    <source>
        <dbReference type="EMBL" id="TEB12713.1"/>
    </source>
</evidence>
<protein>
    <submittedName>
        <fullName evidence="1">Uncharacterized protein</fullName>
    </submittedName>
</protein>
<keyword evidence="2" id="KW-1185">Reference proteome</keyword>
<name>A0A4Y7RV33_9FIRM</name>
<accession>A0A4Y7RV33</accession>
<dbReference type="AlphaFoldDB" id="A0A4Y7RV33"/>